<dbReference type="GO" id="GO:0016491">
    <property type="term" value="F:oxidoreductase activity"/>
    <property type="evidence" value="ECO:0007669"/>
    <property type="project" value="InterPro"/>
</dbReference>
<dbReference type="Proteomes" id="UP000248079">
    <property type="component" value="Unassembled WGS sequence"/>
</dbReference>
<keyword evidence="6" id="KW-0413">Isomerase</keyword>
<dbReference type="RefSeq" id="WP_110362546.1">
    <property type="nucleotide sequence ID" value="NZ_QFLI01000010.1"/>
</dbReference>
<dbReference type="GO" id="GO:0030313">
    <property type="term" value="C:cell envelope"/>
    <property type="evidence" value="ECO:0007669"/>
    <property type="project" value="UniProtKB-SubCell"/>
</dbReference>
<evidence type="ECO:0000256" key="2">
    <source>
        <dbReference type="ARBA" id="ARBA00022748"/>
    </source>
</evidence>
<dbReference type="InterPro" id="IPR013766">
    <property type="entry name" value="Thioredoxin_domain"/>
</dbReference>
<evidence type="ECO:0000313" key="7">
    <source>
        <dbReference type="Proteomes" id="UP000248079"/>
    </source>
</evidence>
<dbReference type="GO" id="GO:0016853">
    <property type="term" value="F:isomerase activity"/>
    <property type="evidence" value="ECO:0007669"/>
    <property type="project" value="UniProtKB-KW"/>
</dbReference>
<dbReference type="SUPFAM" id="SSF52833">
    <property type="entry name" value="Thioredoxin-like"/>
    <property type="match status" value="1"/>
</dbReference>
<protein>
    <submittedName>
        <fullName evidence="6">Protein-disulfide isomerase</fullName>
    </submittedName>
</protein>
<dbReference type="InterPro" id="IPR000866">
    <property type="entry name" value="AhpC/TSA"/>
</dbReference>
<dbReference type="AlphaFoldDB" id="A0A2V3ZTR9"/>
<evidence type="ECO:0000259" key="5">
    <source>
        <dbReference type="PROSITE" id="PS51352"/>
    </source>
</evidence>
<keyword evidence="2" id="KW-0201">Cytochrome c-type biogenesis</keyword>
<name>A0A2V3ZTR9_9BACT</name>
<comment type="caution">
    <text evidence="6">The sequence shown here is derived from an EMBL/GenBank/DDBJ whole genome shotgun (WGS) entry which is preliminary data.</text>
</comment>
<dbReference type="GO" id="GO:0016209">
    <property type="term" value="F:antioxidant activity"/>
    <property type="evidence" value="ECO:0007669"/>
    <property type="project" value="InterPro"/>
</dbReference>
<gene>
    <name evidence="6" type="ORF">DF185_18875</name>
</gene>
<dbReference type="CDD" id="cd02966">
    <property type="entry name" value="TlpA_like_family"/>
    <property type="match status" value="1"/>
</dbReference>
<dbReference type="Gene3D" id="3.40.30.10">
    <property type="entry name" value="Glutaredoxin"/>
    <property type="match status" value="1"/>
</dbReference>
<dbReference type="PROSITE" id="PS00194">
    <property type="entry name" value="THIOREDOXIN_1"/>
    <property type="match status" value="1"/>
</dbReference>
<keyword evidence="7" id="KW-1185">Reference proteome</keyword>
<evidence type="ECO:0000313" key="6">
    <source>
        <dbReference type="EMBL" id="PXX97087.1"/>
    </source>
</evidence>
<dbReference type="EMBL" id="QFLI01000010">
    <property type="protein sequence ID" value="PXX97087.1"/>
    <property type="molecule type" value="Genomic_DNA"/>
</dbReference>
<dbReference type="InterPro" id="IPR036249">
    <property type="entry name" value="Thioredoxin-like_sf"/>
</dbReference>
<evidence type="ECO:0000256" key="3">
    <source>
        <dbReference type="ARBA" id="ARBA00023157"/>
    </source>
</evidence>
<dbReference type="InterPro" id="IPR050553">
    <property type="entry name" value="Thioredoxin_ResA/DsbE_sf"/>
</dbReference>
<dbReference type="InterPro" id="IPR017937">
    <property type="entry name" value="Thioredoxin_CS"/>
</dbReference>
<organism evidence="6 7">
    <name type="scientific">Marinifilum breve</name>
    <dbReference type="NCBI Taxonomy" id="2184082"/>
    <lineage>
        <taxon>Bacteria</taxon>
        <taxon>Pseudomonadati</taxon>
        <taxon>Bacteroidota</taxon>
        <taxon>Bacteroidia</taxon>
        <taxon>Marinilabiliales</taxon>
        <taxon>Marinifilaceae</taxon>
    </lineage>
</organism>
<feature type="domain" description="Thioredoxin" evidence="5">
    <location>
        <begin position="27"/>
        <end position="165"/>
    </location>
</feature>
<dbReference type="GO" id="GO:0017004">
    <property type="term" value="P:cytochrome complex assembly"/>
    <property type="evidence" value="ECO:0007669"/>
    <property type="project" value="UniProtKB-KW"/>
</dbReference>
<sequence>MNKIVLTFIFLFFALNLTAKNYQGSLLKTGDQVPEFTVTTLDGKEISIKDLKGKVVLINFFATWCGPCMKELPEVQKQMWPKFKDENFAMVSIGREHTKDELTKWNQKKGFTFPIAPDPKREVYSKFASQYIPRNFIVDKTGKIIWQGVGFDQKEMDHMIKTIQENL</sequence>
<keyword evidence="3" id="KW-1015">Disulfide bond</keyword>
<evidence type="ECO:0000256" key="1">
    <source>
        <dbReference type="ARBA" id="ARBA00004196"/>
    </source>
</evidence>
<accession>A0A2V3ZTR9</accession>
<keyword evidence="4" id="KW-0676">Redox-active center</keyword>
<dbReference type="Pfam" id="PF00578">
    <property type="entry name" value="AhpC-TSA"/>
    <property type="match status" value="1"/>
</dbReference>
<proteinExistence type="predicted"/>
<dbReference type="PROSITE" id="PS51352">
    <property type="entry name" value="THIOREDOXIN_2"/>
    <property type="match status" value="1"/>
</dbReference>
<evidence type="ECO:0000256" key="4">
    <source>
        <dbReference type="ARBA" id="ARBA00023284"/>
    </source>
</evidence>
<dbReference type="PANTHER" id="PTHR42852:SF6">
    <property type="entry name" value="THIOL:DISULFIDE INTERCHANGE PROTEIN DSBE"/>
    <property type="match status" value="1"/>
</dbReference>
<dbReference type="OrthoDB" id="9794348at2"/>
<comment type="subcellular location">
    <subcellularLocation>
        <location evidence="1">Cell envelope</location>
    </subcellularLocation>
</comment>
<reference evidence="6 7" key="1">
    <citation type="submission" date="2018-05" db="EMBL/GenBank/DDBJ databases">
        <title>Marinifilum breve JC075T sp. nov., a marine bacterium isolated from Yongle Blue Hole in the South China Sea.</title>
        <authorList>
            <person name="Fu T."/>
        </authorList>
    </citation>
    <scope>NUCLEOTIDE SEQUENCE [LARGE SCALE GENOMIC DNA]</scope>
    <source>
        <strain evidence="6 7">JC075</strain>
    </source>
</reference>
<dbReference type="PANTHER" id="PTHR42852">
    <property type="entry name" value="THIOL:DISULFIDE INTERCHANGE PROTEIN DSBE"/>
    <property type="match status" value="1"/>
</dbReference>